<reference evidence="13 14" key="1">
    <citation type="submission" date="2023-07" db="EMBL/GenBank/DDBJ databases">
        <title>Sorghum-associated microbial communities from plants grown in Nebraska, USA.</title>
        <authorList>
            <person name="Schachtman D."/>
        </authorList>
    </citation>
    <scope>NUCLEOTIDE SEQUENCE [LARGE SCALE GENOMIC DNA]</scope>
    <source>
        <strain evidence="13 14">2980</strain>
    </source>
</reference>
<protein>
    <recommendedName>
        <fullName evidence="2">histidine kinase</fullName>
        <ecNumber evidence="2">2.7.13.3</ecNumber>
    </recommendedName>
</protein>
<dbReference type="SUPFAM" id="SSF55874">
    <property type="entry name" value="ATPase domain of HSP90 chaperone/DNA topoisomerase II/histidine kinase"/>
    <property type="match status" value="1"/>
</dbReference>
<dbReference type="PANTHER" id="PTHR24421">
    <property type="entry name" value="NITRATE/NITRITE SENSOR PROTEIN NARX-RELATED"/>
    <property type="match status" value="1"/>
</dbReference>
<name>A0ABU1SE62_9MICO</name>
<evidence type="ECO:0000256" key="7">
    <source>
        <dbReference type="ARBA" id="ARBA00022840"/>
    </source>
</evidence>
<feature type="domain" description="Histidine kinase/HSP90-like ATPase" evidence="10">
    <location>
        <begin position="302"/>
        <end position="347"/>
    </location>
</feature>
<feature type="transmembrane region" description="Helical" evidence="9">
    <location>
        <begin position="120"/>
        <end position="139"/>
    </location>
</feature>
<evidence type="ECO:0000313" key="14">
    <source>
        <dbReference type="Proteomes" id="UP001259347"/>
    </source>
</evidence>
<dbReference type="Pfam" id="PF02518">
    <property type="entry name" value="HATPase_c"/>
    <property type="match status" value="1"/>
</dbReference>
<evidence type="ECO:0000256" key="8">
    <source>
        <dbReference type="ARBA" id="ARBA00023012"/>
    </source>
</evidence>
<comment type="caution">
    <text evidence="13">The sequence shown here is derived from an EMBL/GenBank/DDBJ whole genome shotgun (WGS) entry which is preliminary data.</text>
</comment>
<keyword evidence="6 13" id="KW-0418">Kinase</keyword>
<dbReference type="InterPro" id="IPR055558">
    <property type="entry name" value="DUF7134"/>
</dbReference>
<proteinExistence type="predicted"/>
<evidence type="ECO:0000256" key="5">
    <source>
        <dbReference type="ARBA" id="ARBA00022741"/>
    </source>
</evidence>
<dbReference type="Pfam" id="PF23539">
    <property type="entry name" value="DUF7134"/>
    <property type="match status" value="1"/>
</dbReference>
<dbReference type="InterPro" id="IPR050482">
    <property type="entry name" value="Sensor_HK_TwoCompSys"/>
</dbReference>
<feature type="domain" description="DUF7134" evidence="12">
    <location>
        <begin position="21"/>
        <end position="168"/>
    </location>
</feature>
<dbReference type="Proteomes" id="UP001259347">
    <property type="component" value="Unassembled WGS sequence"/>
</dbReference>
<evidence type="ECO:0000256" key="3">
    <source>
        <dbReference type="ARBA" id="ARBA00022553"/>
    </source>
</evidence>
<dbReference type="Gene3D" id="1.20.5.1930">
    <property type="match status" value="1"/>
</dbReference>
<evidence type="ECO:0000256" key="4">
    <source>
        <dbReference type="ARBA" id="ARBA00022679"/>
    </source>
</evidence>
<comment type="catalytic activity">
    <reaction evidence="1">
        <text>ATP + protein L-histidine = ADP + protein N-phospho-L-histidine.</text>
        <dbReference type="EC" id="2.7.13.3"/>
    </reaction>
</comment>
<sequence>MSNGQDMRLADLRRPPSRPAEWLRRHPVAVDIAVVLVACVPQLIALILRAEDLGWWGYPLLAITAAALLFRRRHPLAVLVVVAIACACSPLAQPGFGFPMIPFSVALYTVASRRSATRALIGYGIGIGVTTLATVPYSLSGTTPPLVTLLDPFSLIALVAGLIVRNRREQQRRLVELVNQRIENAALSERTRIAAEMHDVVAHSLTVIVTLANGATSIRSKNPAKADAAVEQIAAVGRDALEDMHRTLDMLRSADTGLDANLHRSGDNLPSLDELADRFDAAGLPVAIIRDGTPLPADTGVRLAVFRIVQEALTNTLRHAKSPTRAAVHIRHEDGRIEITVEDDGQVAHRPHTPGHGLIGIEQRAAALGGRACSAPIPGGGWRTHAVLHPPESRATDG</sequence>
<evidence type="ECO:0000259" key="10">
    <source>
        <dbReference type="Pfam" id="PF02518"/>
    </source>
</evidence>
<evidence type="ECO:0000256" key="9">
    <source>
        <dbReference type="SAM" id="Phobius"/>
    </source>
</evidence>
<keyword evidence="7" id="KW-0067">ATP-binding</keyword>
<dbReference type="InterPro" id="IPR003594">
    <property type="entry name" value="HATPase_dom"/>
</dbReference>
<keyword evidence="9" id="KW-0472">Membrane</keyword>
<keyword evidence="9" id="KW-1133">Transmembrane helix</keyword>
<dbReference type="Gene3D" id="3.30.565.10">
    <property type="entry name" value="Histidine kinase-like ATPase, C-terminal domain"/>
    <property type="match status" value="1"/>
</dbReference>
<dbReference type="PANTHER" id="PTHR24421:SF10">
    <property type="entry name" value="NITRATE_NITRITE SENSOR PROTEIN NARQ"/>
    <property type="match status" value="1"/>
</dbReference>
<organism evidence="13 14">
    <name type="scientific">Microbacterium resistens</name>
    <dbReference type="NCBI Taxonomy" id="156977"/>
    <lineage>
        <taxon>Bacteria</taxon>
        <taxon>Bacillati</taxon>
        <taxon>Actinomycetota</taxon>
        <taxon>Actinomycetes</taxon>
        <taxon>Micrococcales</taxon>
        <taxon>Microbacteriaceae</taxon>
        <taxon>Microbacterium</taxon>
    </lineage>
</organism>
<dbReference type="CDD" id="cd16917">
    <property type="entry name" value="HATPase_UhpB-NarQ-NarX-like"/>
    <property type="match status" value="1"/>
</dbReference>
<dbReference type="GO" id="GO:0016301">
    <property type="term" value="F:kinase activity"/>
    <property type="evidence" value="ECO:0007669"/>
    <property type="project" value="UniProtKB-KW"/>
</dbReference>
<keyword evidence="3" id="KW-0597">Phosphoprotein</keyword>
<keyword evidence="5" id="KW-0547">Nucleotide-binding</keyword>
<dbReference type="EC" id="2.7.13.3" evidence="2"/>
<feature type="transmembrane region" description="Helical" evidence="9">
    <location>
        <begin position="145"/>
        <end position="164"/>
    </location>
</feature>
<dbReference type="InterPro" id="IPR011712">
    <property type="entry name" value="Sig_transdc_His_kin_sub3_dim/P"/>
</dbReference>
<keyword evidence="4" id="KW-0808">Transferase</keyword>
<keyword evidence="9" id="KW-0812">Transmembrane</keyword>
<evidence type="ECO:0000256" key="1">
    <source>
        <dbReference type="ARBA" id="ARBA00000085"/>
    </source>
</evidence>
<evidence type="ECO:0000313" key="13">
    <source>
        <dbReference type="EMBL" id="MDR6867905.1"/>
    </source>
</evidence>
<keyword evidence="14" id="KW-1185">Reference proteome</keyword>
<dbReference type="Pfam" id="PF07730">
    <property type="entry name" value="HisKA_3"/>
    <property type="match status" value="1"/>
</dbReference>
<keyword evidence="8" id="KW-0902">Two-component regulatory system</keyword>
<dbReference type="EMBL" id="JAVDUM010000011">
    <property type="protein sequence ID" value="MDR6867905.1"/>
    <property type="molecule type" value="Genomic_DNA"/>
</dbReference>
<dbReference type="InterPro" id="IPR036890">
    <property type="entry name" value="HATPase_C_sf"/>
</dbReference>
<evidence type="ECO:0000259" key="12">
    <source>
        <dbReference type="Pfam" id="PF23539"/>
    </source>
</evidence>
<feature type="transmembrane region" description="Helical" evidence="9">
    <location>
        <begin position="28"/>
        <end position="48"/>
    </location>
</feature>
<dbReference type="RefSeq" id="WP_310021196.1">
    <property type="nucleotide sequence ID" value="NZ_JAVDUM010000011.1"/>
</dbReference>
<gene>
    <name evidence="13" type="ORF">J2Y69_002513</name>
</gene>
<evidence type="ECO:0000256" key="2">
    <source>
        <dbReference type="ARBA" id="ARBA00012438"/>
    </source>
</evidence>
<evidence type="ECO:0000259" key="11">
    <source>
        <dbReference type="Pfam" id="PF07730"/>
    </source>
</evidence>
<feature type="domain" description="Signal transduction histidine kinase subgroup 3 dimerisation and phosphoacceptor" evidence="11">
    <location>
        <begin position="189"/>
        <end position="254"/>
    </location>
</feature>
<feature type="transmembrane region" description="Helical" evidence="9">
    <location>
        <begin position="76"/>
        <end position="108"/>
    </location>
</feature>
<evidence type="ECO:0000256" key="6">
    <source>
        <dbReference type="ARBA" id="ARBA00022777"/>
    </source>
</evidence>
<accession>A0ABU1SE62</accession>